<dbReference type="EMBL" id="BKZW01000001">
    <property type="protein sequence ID" value="GER87260.1"/>
    <property type="molecule type" value="Genomic_DNA"/>
</dbReference>
<evidence type="ECO:0000313" key="4">
    <source>
        <dbReference type="EMBL" id="GER87260.1"/>
    </source>
</evidence>
<dbReference type="Proteomes" id="UP000326912">
    <property type="component" value="Unassembled WGS sequence"/>
</dbReference>
<feature type="domain" description="N-acetyltransferase" evidence="3">
    <location>
        <begin position="1"/>
        <end position="188"/>
    </location>
</feature>
<evidence type="ECO:0000313" key="5">
    <source>
        <dbReference type="Proteomes" id="UP000326912"/>
    </source>
</evidence>
<dbReference type="InterPro" id="IPR016181">
    <property type="entry name" value="Acyl_CoA_acyltransferase"/>
</dbReference>
<protein>
    <submittedName>
        <fullName evidence="4">Acetyltransferase</fullName>
    </submittedName>
</protein>
<dbReference type="PANTHER" id="PTHR43877:SF1">
    <property type="entry name" value="ACETYLTRANSFERASE"/>
    <property type="match status" value="1"/>
</dbReference>
<dbReference type="PANTHER" id="PTHR43877">
    <property type="entry name" value="AMINOALKYLPHOSPHONATE N-ACETYLTRANSFERASE-RELATED-RELATED"/>
    <property type="match status" value="1"/>
</dbReference>
<reference evidence="4 5" key="1">
    <citation type="submission" date="2019-10" db="EMBL/GenBank/DDBJ databases">
        <title>Dictyobacter vulcani sp. nov., within the class Ktedonobacteria, isolated from soil of volcanic Mt. Zao.</title>
        <authorList>
            <person name="Zheng Y."/>
            <person name="Wang C.M."/>
            <person name="Sakai Y."/>
            <person name="Abe K."/>
            <person name="Yokota A."/>
            <person name="Yabe S."/>
        </authorList>
    </citation>
    <scope>NUCLEOTIDE SEQUENCE [LARGE SCALE GENOMIC DNA]</scope>
    <source>
        <strain evidence="4 5">W12</strain>
    </source>
</reference>
<dbReference type="AlphaFoldDB" id="A0A5J4KLF3"/>
<keyword evidence="5" id="KW-1185">Reference proteome</keyword>
<accession>A0A5J4KLF3</accession>
<dbReference type="SUPFAM" id="SSF55729">
    <property type="entry name" value="Acyl-CoA N-acyltransferases (Nat)"/>
    <property type="match status" value="1"/>
</dbReference>
<dbReference type="PROSITE" id="PS51186">
    <property type="entry name" value="GNAT"/>
    <property type="match status" value="1"/>
</dbReference>
<dbReference type="Gene3D" id="3.40.630.30">
    <property type="match status" value="1"/>
</dbReference>
<keyword evidence="2" id="KW-0012">Acyltransferase</keyword>
<evidence type="ECO:0000259" key="3">
    <source>
        <dbReference type="PROSITE" id="PS51186"/>
    </source>
</evidence>
<comment type="caution">
    <text evidence="4">The sequence shown here is derived from an EMBL/GenBank/DDBJ whole genome shotgun (WGS) entry which is preliminary data.</text>
</comment>
<sequence>MEIRPARKADSAMAIPLILQANGDIATTLTGSDQMPEILQIMTSFFEGEENRLSYQNTLVAEEDGHAVGILILYHGSQAAVLDRPLIERLRQLKQDPSLTLDKEADEDEWYIDTLSVSPTYAGRGIATALIEAAEERVRPADGEAKIALLVDKDNYRAYRLYQHLNYQQDKVVQIYQHPFLHMVKDLYK</sequence>
<gene>
    <name evidence="4" type="ORF">KDW_14220</name>
</gene>
<dbReference type="CDD" id="cd04301">
    <property type="entry name" value="NAT_SF"/>
    <property type="match status" value="1"/>
</dbReference>
<dbReference type="InterPro" id="IPR050832">
    <property type="entry name" value="Bact_Acetyltransf"/>
</dbReference>
<dbReference type="Pfam" id="PF00583">
    <property type="entry name" value="Acetyltransf_1"/>
    <property type="match status" value="1"/>
</dbReference>
<keyword evidence="1 4" id="KW-0808">Transferase</keyword>
<evidence type="ECO:0000256" key="2">
    <source>
        <dbReference type="ARBA" id="ARBA00023315"/>
    </source>
</evidence>
<name>A0A5J4KLF3_9CHLR</name>
<proteinExistence type="predicted"/>
<dbReference type="GO" id="GO:0016747">
    <property type="term" value="F:acyltransferase activity, transferring groups other than amino-acyl groups"/>
    <property type="evidence" value="ECO:0007669"/>
    <property type="project" value="InterPro"/>
</dbReference>
<dbReference type="InterPro" id="IPR000182">
    <property type="entry name" value="GNAT_dom"/>
</dbReference>
<evidence type="ECO:0000256" key="1">
    <source>
        <dbReference type="ARBA" id="ARBA00022679"/>
    </source>
</evidence>
<dbReference type="RefSeq" id="WP_151755282.1">
    <property type="nucleotide sequence ID" value="NZ_BKZW01000001.1"/>
</dbReference>
<organism evidence="4 5">
    <name type="scientific">Dictyobacter vulcani</name>
    <dbReference type="NCBI Taxonomy" id="2607529"/>
    <lineage>
        <taxon>Bacteria</taxon>
        <taxon>Bacillati</taxon>
        <taxon>Chloroflexota</taxon>
        <taxon>Ktedonobacteria</taxon>
        <taxon>Ktedonobacterales</taxon>
        <taxon>Dictyobacteraceae</taxon>
        <taxon>Dictyobacter</taxon>
    </lineage>
</organism>